<feature type="region of interest" description="Disordered" evidence="6">
    <location>
        <begin position="367"/>
        <end position="434"/>
    </location>
</feature>
<dbReference type="SUPFAM" id="SSF53067">
    <property type="entry name" value="Actin-like ATPase domain"/>
    <property type="match status" value="2"/>
</dbReference>
<keyword evidence="2" id="KW-0547">Nucleotide-binding</keyword>
<evidence type="ECO:0000313" key="10">
    <source>
        <dbReference type="Proteomes" id="UP001144280"/>
    </source>
</evidence>
<feature type="domain" description="Pyrrolo-quinoline quinone repeat" evidence="8">
    <location>
        <begin position="828"/>
        <end position="1008"/>
    </location>
</feature>
<feature type="compositionally biased region" description="Low complexity" evidence="6">
    <location>
        <begin position="500"/>
        <end position="509"/>
    </location>
</feature>
<protein>
    <recommendedName>
        <fullName evidence="8">Pyrrolo-quinoline quinone repeat domain-containing protein</fullName>
    </recommendedName>
</protein>
<sequence>MSGYGLGVDLGTTHTAAAVLVGGRVELIRLGNRRPEIPSLVFVTDSAVLVGDAAERRGAAEPERLAREFKRRLGDPVPLLVGGSPYPAHALMAKLLRRVYDIARSQYDEPPSAITVTHPANWGPFKRELLDQAIWLADIANVRFLPEPEAAAIHYATTERVRPGETVAVYDLGGGTFDAAVLRRTATGFELLGRSEGIEQLGGIDFDEAVFAHVLATIGDSAQTLDPDDELVTTALARLRRDCTEAKESLSFDTEVMIPVALPGLHTRVRLNRSEFEAMIGPALAETVTATARALRAAGVSPSDLRSVVLAGGSSRIPLVSQLLDAEFGRPVTLDPHPEHSVAMGAAATTGPLALGAAPARPAFTPSASAGGAGVADGPAGAGGGGGAPGRGGAAAPPPVRPAATGPAGRAAASRATPAYGPVPRPDVPGRATVAGGTGGAFAGGAGAEGGAGGAFAGAEGGAGGAFAGAEGGAFAGGAAAARGASGAGRGGAPDPPASAPGADQAAPFSSDPDSTTQLPPATDPDSTSLLPAATDAAPADAMATSSPPATPPSQPSSGRTPPAAHPDSRGTTPPQPASAPPARPASAADASAWPATPPPTRQPSSPAARPSSAPPATPASAPPATPASAPPAGPSSAAGAPAWPPVPPTWRGAATPTSGAPSGTGTAPARTPSGPGSGEGRGGTGTPSGGGRPGAARPADQRPGSAGAEREGAVAAPRGATASPVHVNRAVAPPRPPSGPTPALPGTARPSTTPDRPPPLAALGRRLAGLRGRRLWLVAGLVGVILIAIPVAVLAWPRDEPPTDDATGGTTTSTTAPAPAVPGKPSHLWSYDVGSPASGRPAVAGDTVYVGDQGGKVHAIDRATGRDRWRYDAGSPVNASPQVRDGVVYIASQDGMLHAIGATDGARRWRVPAGSGSTSSPVVTADAVYVGGADGLYAFRLSGQQRWRFSEGGAVTTTPAVSGDTVFASGGNGRAYAVDAGSGSRRWSASIGDGLSAPVVAGGLLYVGSAGRLVHALDAGSGKVRWTFPATGAVTTAPLPDAGTVYFGASDGLVYAVNAADGGLRWRYTIEGGQPVSASPSLADRVLYVGSGAGMLYALEAASGAPLWQFTTEGTVAGITLADKVLYAAGGNRVYALQPPTA</sequence>
<dbReference type="Proteomes" id="UP001144280">
    <property type="component" value="Unassembled WGS sequence"/>
</dbReference>
<feature type="compositionally biased region" description="Pro residues" evidence="6">
    <location>
        <begin position="734"/>
        <end position="744"/>
    </location>
</feature>
<keyword evidence="4" id="KW-0346">Stress response</keyword>
<evidence type="ECO:0000256" key="6">
    <source>
        <dbReference type="SAM" id="MobiDB-lite"/>
    </source>
</evidence>
<dbReference type="Gene3D" id="3.30.420.40">
    <property type="match status" value="2"/>
</dbReference>
<keyword evidence="7" id="KW-0472">Membrane</keyword>
<dbReference type="Pfam" id="PF13360">
    <property type="entry name" value="PQQ_2"/>
    <property type="match status" value="2"/>
</dbReference>
<feature type="compositionally biased region" description="Low complexity" evidence="6">
    <location>
        <begin position="603"/>
        <end position="612"/>
    </location>
</feature>
<dbReference type="PANTHER" id="PTHR34512">
    <property type="entry name" value="CELL SURFACE PROTEIN"/>
    <property type="match status" value="1"/>
</dbReference>
<evidence type="ECO:0000259" key="8">
    <source>
        <dbReference type="Pfam" id="PF13360"/>
    </source>
</evidence>
<feature type="region of interest" description="Disordered" evidence="6">
    <location>
        <begin position="482"/>
        <end position="761"/>
    </location>
</feature>
<evidence type="ECO:0000256" key="1">
    <source>
        <dbReference type="ARBA" id="ARBA00007381"/>
    </source>
</evidence>
<feature type="transmembrane region" description="Helical" evidence="7">
    <location>
        <begin position="776"/>
        <end position="797"/>
    </location>
</feature>
<dbReference type="InterPro" id="IPR043129">
    <property type="entry name" value="ATPase_NBD"/>
</dbReference>
<keyword evidence="5" id="KW-0143">Chaperone</keyword>
<proteinExistence type="inferred from homology"/>
<dbReference type="EMBL" id="BSDI01000035">
    <property type="protein sequence ID" value="GLI00748.1"/>
    <property type="molecule type" value="Genomic_DNA"/>
</dbReference>
<dbReference type="InterPro" id="IPR015943">
    <property type="entry name" value="WD40/YVTN_repeat-like_dom_sf"/>
</dbReference>
<keyword evidence="10" id="KW-1185">Reference proteome</keyword>
<feature type="compositionally biased region" description="Low complexity" evidence="6">
    <location>
        <begin position="805"/>
        <end position="819"/>
    </location>
</feature>
<dbReference type="PROSITE" id="PS01036">
    <property type="entry name" value="HSP70_3"/>
    <property type="match status" value="1"/>
</dbReference>
<organism evidence="9 10">
    <name type="scientific">Phytohabitans aurantiacus</name>
    <dbReference type="NCBI Taxonomy" id="3016789"/>
    <lineage>
        <taxon>Bacteria</taxon>
        <taxon>Bacillati</taxon>
        <taxon>Actinomycetota</taxon>
        <taxon>Actinomycetes</taxon>
        <taxon>Micromonosporales</taxon>
        <taxon>Micromonosporaceae</taxon>
    </lineage>
</organism>
<feature type="compositionally biased region" description="Gly residues" evidence="6">
    <location>
        <begin position="371"/>
        <end position="393"/>
    </location>
</feature>
<accession>A0ABQ5R345</accession>
<keyword evidence="7" id="KW-0812">Transmembrane</keyword>
<evidence type="ECO:0000256" key="3">
    <source>
        <dbReference type="ARBA" id="ARBA00022840"/>
    </source>
</evidence>
<dbReference type="SUPFAM" id="SSF50998">
    <property type="entry name" value="Quinoprotein alcohol dehydrogenase-like"/>
    <property type="match status" value="2"/>
</dbReference>
<feature type="compositionally biased region" description="Low complexity" evidence="6">
    <location>
        <begin position="585"/>
        <end position="595"/>
    </location>
</feature>
<feature type="compositionally biased region" description="Gly residues" evidence="6">
    <location>
        <begin position="676"/>
        <end position="694"/>
    </location>
</feature>
<dbReference type="Pfam" id="PF00012">
    <property type="entry name" value="HSP70"/>
    <property type="match status" value="2"/>
</dbReference>
<dbReference type="Gene3D" id="2.40.10.480">
    <property type="match status" value="3"/>
</dbReference>
<evidence type="ECO:0000256" key="4">
    <source>
        <dbReference type="ARBA" id="ARBA00023016"/>
    </source>
</evidence>
<dbReference type="InterPro" id="IPR018181">
    <property type="entry name" value="Heat_shock_70_CS"/>
</dbReference>
<dbReference type="RefSeq" id="WP_281901277.1">
    <property type="nucleotide sequence ID" value="NZ_BSDI01000035.1"/>
</dbReference>
<feature type="compositionally biased region" description="Low complexity" evidence="6">
    <location>
        <begin position="650"/>
        <end position="675"/>
    </location>
</feature>
<evidence type="ECO:0000256" key="2">
    <source>
        <dbReference type="ARBA" id="ARBA00022741"/>
    </source>
</evidence>
<keyword evidence="3" id="KW-0067">ATP-binding</keyword>
<feature type="compositionally biased region" description="Pro residues" evidence="6">
    <location>
        <begin position="613"/>
        <end position="634"/>
    </location>
</feature>
<evidence type="ECO:0000256" key="7">
    <source>
        <dbReference type="SAM" id="Phobius"/>
    </source>
</evidence>
<reference evidence="9" key="1">
    <citation type="submission" date="2022-12" db="EMBL/GenBank/DDBJ databases">
        <title>New Phytohabitans aurantiacus sp. RD004123 nov., an actinomycete isolated from soil.</title>
        <authorList>
            <person name="Triningsih D.W."/>
            <person name="Harunari E."/>
            <person name="Igarashi Y."/>
        </authorList>
    </citation>
    <scope>NUCLEOTIDE SEQUENCE</scope>
    <source>
        <strain evidence="9">RD004123</strain>
    </source>
</reference>
<comment type="similarity">
    <text evidence="1">Belongs to the heat shock protein 70 family.</text>
</comment>
<dbReference type="InterPro" id="IPR011047">
    <property type="entry name" value="Quinoprotein_ADH-like_sf"/>
</dbReference>
<keyword evidence="7" id="KW-1133">Transmembrane helix</keyword>
<gene>
    <name evidence="9" type="ORF">Pa4123_60240</name>
</gene>
<evidence type="ECO:0000256" key="5">
    <source>
        <dbReference type="ARBA" id="ARBA00023186"/>
    </source>
</evidence>
<feature type="domain" description="Pyrrolo-quinoline quinone repeat" evidence="8">
    <location>
        <begin position="1052"/>
        <end position="1138"/>
    </location>
</feature>
<dbReference type="Gene3D" id="3.90.640.10">
    <property type="entry name" value="Actin, Chain A, domain 4"/>
    <property type="match status" value="1"/>
</dbReference>
<dbReference type="PANTHER" id="PTHR34512:SF30">
    <property type="entry name" value="OUTER MEMBRANE PROTEIN ASSEMBLY FACTOR BAMB"/>
    <property type="match status" value="1"/>
</dbReference>
<name>A0ABQ5R345_9ACTN</name>
<comment type="caution">
    <text evidence="9">The sequence shown here is derived from an EMBL/GenBank/DDBJ whole genome shotgun (WGS) entry which is preliminary data.</text>
</comment>
<dbReference type="SMART" id="SM00564">
    <property type="entry name" value="PQQ"/>
    <property type="match status" value="7"/>
</dbReference>
<feature type="compositionally biased region" description="Low complexity" evidence="6">
    <location>
        <begin position="527"/>
        <end position="548"/>
    </location>
</feature>
<feature type="region of interest" description="Disordered" evidence="6">
    <location>
        <begin position="798"/>
        <end position="825"/>
    </location>
</feature>
<dbReference type="Gene3D" id="2.130.10.10">
    <property type="entry name" value="YVTN repeat-like/Quinoprotein amine dehydrogenase"/>
    <property type="match status" value="1"/>
</dbReference>
<evidence type="ECO:0000313" key="9">
    <source>
        <dbReference type="EMBL" id="GLI00748.1"/>
    </source>
</evidence>
<feature type="compositionally biased region" description="Pro residues" evidence="6">
    <location>
        <begin position="574"/>
        <end position="584"/>
    </location>
</feature>
<dbReference type="InterPro" id="IPR002372">
    <property type="entry name" value="PQQ_rpt_dom"/>
</dbReference>
<dbReference type="InterPro" id="IPR013126">
    <property type="entry name" value="Hsp_70_fam"/>
</dbReference>
<feature type="compositionally biased region" description="Low complexity" evidence="6">
    <location>
        <begin position="402"/>
        <end position="420"/>
    </location>
</feature>
<dbReference type="PRINTS" id="PR00301">
    <property type="entry name" value="HEATSHOCK70"/>
</dbReference>
<dbReference type="InterPro" id="IPR018391">
    <property type="entry name" value="PQQ_b-propeller_rpt"/>
</dbReference>